<comment type="similarity">
    <text evidence="2">Belongs to the thiolase-like superfamily. FabH family.</text>
</comment>
<dbReference type="OrthoDB" id="4336181at2"/>
<dbReference type="SUPFAM" id="SSF53901">
    <property type="entry name" value="Thiolase-like"/>
    <property type="match status" value="1"/>
</dbReference>
<dbReference type="EMBL" id="CCSB01000004">
    <property type="protein sequence ID" value="CDZ79050.1"/>
    <property type="molecule type" value="Genomic_DNA"/>
</dbReference>
<sequence length="323" mass="34987">MSINIIGCGSYLPKKIITSLELEQKLNLEPGWIFQRSGILQRHVLDGEDFLDASIKAATNAIKHADINEQSIQLIVTATTTPYQIMPSTATLIQKGLGIEKAMAFDIQAACTGFIHALILAESFMRANKLSYGLVMGCDAFSKITEQSDSTTGVLFGDGFGAVVLKNKTNCSSRGICYTHWDNDCDGSELLLNPWGIGKGFEALNQIAPSISMNGKEVFKAAVNHFSDEINLALDKNKLQPSDLKKIITHQANIRIINSVCNNLKISTDLCEICLTNHGNTSAASIPLALDNFCKREGLSEGNILLLTGFGAGFTWGTVLVEI</sequence>
<gene>
    <name evidence="13" type="primary">fabH_1</name>
    <name evidence="13" type="ORF">BN59_03366</name>
</gene>
<keyword evidence="4" id="KW-0444">Lipid biosynthesis</keyword>
<name>A0A078KXB9_9GAMM</name>
<proteinExistence type="inferred from homology"/>
<dbReference type="eggNOG" id="COG0332">
    <property type="taxonomic scope" value="Bacteria"/>
</dbReference>
<reference evidence="13 14" key="1">
    <citation type="submission" date="2014-06" db="EMBL/GenBank/DDBJ databases">
        <authorList>
            <person name="Urmite Genomes Urmite Genomes"/>
        </authorList>
    </citation>
    <scope>NUCLEOTIDE SEQUENCE [LARGE SCALE GENOMIC DNA]</scope>
</reference>
<dbReference type="GO" id="GO:0004315">
    <property type="term" value="F:3-oxoacyl-[acyl-carrier-protein] synthase activity"/>
    <property type="evidence" value="ECO:0007669"/>
    <property type="project" value="InterPro"/>
</dbReference>
<keyword evidence="10" id="KW-0012">Acyltransferase</keyword>
<dbReference type="Proteomes" id="UP000044071">
    <property type="component" value="Unassembled WGS sequence"/>
</dbReference>
<accession>A0A078KXB9</accession>
<protein>
    <submittedName>
        <fullName evidence="13">3-oxoacyl-[acyl-carrier-protein] synthase 3</fullName>
    </submittedName>
</protein>
<keyword evidence="14" id="KW-1185">Reference proteome</keyword>
<feature type="domain" description="Beta-ketoacyl-[acyl-carrier-protein] synthase III N-terminal" evidence="12">
    <location>
        <begin position="105"/>
        <end position="183"/>
    </location>
</feature>
<dbReference type="InterPro" id="IPR004655">
    <property type="entry name" value="FabH"/>
</dbReference>
<dbReference type="NCBIfam" id="TIGR00747">
    <property type="entry name" value="fabH"/>
    <property type="match status" value="1"/>
</dbReference>
<dbReference type="RefSeq" id="WP_044012210.1">
    <property type="nucleotide sequence ID" value="NZ_CCVW01000004.1"/>
</dbReference>
<dbReference type="Pfam" id="PF08545">
    <property type="entry name" value="ACP_syn_III"/>
    <property type="match status" value="1"/>
</dbReference>
<evidence type="ECO:0000256" key="10">
    <source>
        <dbReference type="ARBA" id="ARBA00023315"/>
    </source>
</evidence>
<keyword evidence="7" id="KW-0443">Lipid metabolism</keyword>
<dbReference type="STRING" id="1034943.BN59_03366"/>
<organism evidence="13 14">
    <name type="scientific">Legionella massiliensis</name>
    <dbReference type="NCBI Taxonomy" id="1034943"/>
    <lineage>
        <taxon>Bacteria</taxon>
        <taxon>Pseudomonadati</taxon>
        <taxon>Pseudomonadota</taxon>
        <taxon>Gammaproteobacteria</taxon>
        <taxon>Legionellales</taxon>
        <taxon>Legionellaceae</taxon>
        <taxon>Legionella</taxon>
    </lineage>
</organism>
<evidence type="ECO:0000259" key="11">
    <source>
        <dbReference type="Pfam" id="PF08541"/>
    </source>
</evidence>
<evidence type="ECO:0000256" key="4">
    <source>
        <dbReference type="ARBA" id="ARBA00022516"/>
    </source>
</evidence>
<evidence type="ECO:0000256" key="6">
    <source>
        <dbReference type="ARBA" id="ARBA00022832"/>
    </source>
</evidence>
<keyword evidence="5" id="KW-0808">Transferase</keyword>
<keyword evidence="8" id="KW-0275">Fatty acid biosynthesis</keyword>
<evidence type="ECO:0000313" key="13">
    <source>
        <dbReference type="EMBL" id="CDZ79050.1"/>
    </source>
</evidence>
<dbReference type="CDD" id="cd00830">
    <property type="entry name" value="KAS_III"/>
    <property type="match status" value="1"/>
</dbReference>
<dbReference type="InterPro" id="IPR013751">
    <property type="entry name" value="ACP_syn_III_N"/>
</dbReference>
<dbReference type="Gene3D" id="3.40.47.10">
    <property type="match status" value="1"/>
</dbReference>
<evidence type="ECO:0000256" key="3">
    <source>
        <dbReference type="ARBA" id="ARBA00022490"/>
    </source>
</evidence>
<dbReference type="AlphaFoldDB" id="A0A078KXB9"/>
<evidence type="ECO:0000256" key="7">
    <source>
        <dbReference type="ARBA" id="ARBA00023098"/>
    </source>
</evidence>
<evidence type="ECO:0000259" key="12">
    <source>
        <dbReference type="Pfam" id="PF08545"/>
    </source>
</evidence>
<evidence type="ECO:0000256" key="5">
    <source>
        <dbReference type="ARBA" id="ARBA00022679"/>
    </source>
</evidence>
<evidence type="ECO:0000256" key="8">
    <source>
        <dbReference type="ARBA" id="ARBA00023160"/>
    </source>
</evidence>
<comment type="pathway">
    <text evidence="1">Lipid metabolism.</text>
</comment>
<keyword evidence="6" id="KW-0276">Fatty acid metabolism</keyword>
<dbReference type="PANTHER" id="PTHR34069">
    <property type="entry name" value="3-OXOACYL-[ACYL-CARRIER-PROTEIN] SYNTHASE 3"/>
    <property type="match status" value="1"/>
</dbReference>
<dbReference type="PANTHER" id="PTHR34069:SF2">
    <property type="entry name" value="BETA-KETOACYL-[ACYL-CARRIER-PROTEIN] SYNTHASE III"/>
    <property type="match status" value="1"/>
</dbReference>
<evidence type="ECO:0000256" key="2">
    <source>
        <dbReference type="ARBA" id="ARBA00008642"/>
    </source>
</evidence>
<dbReference type="Pfam" id="PF08541">
    <property type="entry name" value="ACP_syn_III_C"/>
    <property type="match status" value="1"/>
</dbReference>
<dbReference type="GO" id="GO:0006633">
    <property type="term" value="P:fatty acid biosynthetic process"/>
    <property type="evidence" value="ECO:0007669"/>
    <property type="project" value="UniProtKB-KW"/>
</dbReference>
<evidence type="ECO:0000256" key="1">
    <source>
        <dbReference type="ARBA" id="ARBA00005189"/>
    </source>
</evidence>
<keyword evidence="9" id="KW-0511">Multifunctional enzyme</keyword>
<keyword evidence="3" id="KW-0963">Cytoplasm</keyword>
<dbReference type="InterPro" id="IPR013747">
    <property type="entry name" value="ACP_syn_III_C"/>
</dbReference>
<evidence type="ECO:0000313" key="14">
    <source>
        <dbReference type="Proteomes" id="UP000044071"/>
    </source>
</evidence>
<dbReference type="GO" id="GO:0044550">
    <property type="term" value="P:secondary metabolite biosynthetic process"/>
    <property type="evidence" value="ECO:0007669"/>
    <property type="project" value="TreeGrafter"/>
</dbReference>
<dbReference type="InterPro" id="IPR016039">
    <property type="entry name" value="Thiolase-like"/>
</dbReference>
<evidence type="ECO:0000256" key="9">
    <source>
        <dbReference type="ARBA" id="ARBA00023268"/>
    </source>
</evidence>
<feature type="domain" description="Beta-ketoacyl-[acyl-carrier-protein] synthase III C-terminal" evidence="11">
    <location>
        <begin position="234"/>
        <end position="323"/>
    </location>
</feature>
<dbReference type="NCBIfam" id="NF006829">
    <property type="entry name" value="PRK09352.1"/>
    <property type="match status" value="1"/>
</dbReference>